<gene>
    <name evidence="1" type="ORF">DEO72_LG6g2668</name>
</gene>
<protein>
    <submittedName>
        <fullName evidence="1">Uncharacterized protein</fullName>
    </submittedName>
</protein>
<evidence type="ECO:0000313" key="1">
    <source>
        <dbReference type="EMBL" id="QCD97954.1"/>
    </source>
</evidence>
<sequence length="132" mass="15177">MPPTTQNIEENSVRARPCTRLVQAMSPRSGERGLSLKLKTLSFRRDCKQKTRGGFASSYLSETFSLERDCSSLKVEIFRMSDNSSIEPIKFPRILVWARPSHLSKRIRRSKISSSPKRDFEWKPGRAYAILV</sequence>
<keyword evidence="2" id="KW-1185">Reference proteome</keyword>
<dbReference type="AlphaFoldDB" id="A0A4D6MDT0"/>
<reference evidence="1 2" key="1">
    <citation type="submission" date="2019-04" db="EMBL/GenBank/DDBJ databases">
        <title>An improved genome assembly and genetic linkage map for asparagus bean, Vigna unguiculata ssp. sesquipedialis.</title>
        <authorList>
            <person name="Xia Q."/>
            <person name="Zhang R."/>
            <person name="Dong Y."/>
        </authorList>
    </citation>
    <scope>NUCLEOTIDE SEQUENCE [LARGE SCALE GENOMIC DNA]</scope>
    <source>
        <tissue evidence="1">Leaf</tissue>
    </source>
</reference>
<dbReference type="Proteomes" id="UP000501690">
    <property type="component" value="Linkage Group LG6"/>
</dbReference>
<organism evidence="1 2">
    <name type="scientific">Vigna unguiculata</name>
    <name type="common">Cowpea</name>
    <dbReference type="NCBI Taxonomy" id="3917"/>
    <lineage>
        <taxon>Eukaryota</taxon>
        <taxon>Viridiplantae</taxon>
        <taxon>Streptophyta</taxon>
        <taxon>Embryophyta</taxon>
        <taxon>Tracheophyta</taxon>
        <taxon>Spermatophyta</taxon>
        <taxon>Magnoliopsida</taxon>
        <taxon>eudicotyledons</taxon>
        <taxon>Gunneridae</taxon>
        <taxon>Pentapetalae</taxon>
        <taxon>rosids</taxon>
        <taxon>fabids</taxon>
        <taxon>Fabales</taxon>
        <taxon>Fabaceae</taxon>
        <taxon>Papilionoideae</taxon>
        <taxon>50 kb inversion clade</taxon>
        <taxon>NPAAA clade</taxon>
        <taxon>indigoferoid/millettioid clade</taxon>
        <taxon>Phaseoleae</taxon>
        <taxon>Vigna</taxon>
    </lineage>
</organism>
<dbReference type="EMBL" id="CP039350">
    <property type="protein sequence ID" value="QCD97954.1"/>
    <property type="molecule type" value="Genomic_DNA"/>
</dbReference>
<evidence type="ECO:0000313" key="2">
    <source>
        <dbReference type="Proteomes" id="UP000501690"/>
    </source>
</evidence>
<proteinExistence type="predicted"/>
<name>A0A4D6MDT0_VIGUN</name>
<accession>A0A4D6MDT0</accession>